<proteinExistence type="predicted"/>
<protein>
    <submittedName>
        <fullName evidence="2">Uncharacterized protein</fullName>
    </submittedName>
</protein>
<evidence type="ECO:0000313" key="2">
    <source>
        <dbReference type="EMBL" id="APJ04281.1"/>
    </source>
</evidence>
<dbReference type="KEGG" id="saqi:AXG55_10335"/>
<feature type="transmembrane region" description="Helical" evidence="1">
    <location>
        <begin position="335"/>
        <end position="356"/>
    </location>
</feature>
<accession>A0A1L4D264</accession>
<feature type="transmembrane region" description="Helical" evidence="1">
    <location>
        <begin position="27"/>
        <end position="51"/>
    </location>
</feature>
<dbReference type="RefSeq" id="WP_148698037.1">
    <property type="nucleotide sequence ID" value="NZ_CP017834.1"/>
</dbReference>
<gene>
    <name evidence="2" type="ORF">AXG55_10335</name>
</gene>
<organism evidence="2 3">
    <name type="scientific">Silvanigrella aquatica</name>
    <dbReference type="NCBI Taxonomy" id="1915309"/>
    <lineage>
        <taxon>Bacteria</taxon>
        <taxon>Pseudomonadati</taxon>
        <taxon>Bdellovibrionota</taxon>
        <taxon>Oligoflexia</taxon>
        <taxon>Silvanigrellales</taxon>
        <taxon>Silvanigrellaceae</taxon>
        <taxon>Silvanigrella</taxon>
    </lineage>
</organism>
<evidence type="ECO:0000256" key="1">
    <source>
        <dbReference type="SAM" id="Phobius"/>
    </source>
</evidence>
<keyword evidence="1" id="KW-1133">Transmembrane helix</keyword>
<dbReference type="Proteomes" id="UP000184731">
    <property type="component" value="Chromosome"/>
</dbReference>
<feature type="transmembrane region" description="Helical" evidence="1">
    <location>
        <begin position="399"/>
        <end position="416"/>
    </location>
</feature>
<feature type="transmembrane region" description="Helical" evidence="1">
    <location>
        <begin position="63"/>
        <end position="81"/>
    </location>
</feature>
<keyword evidence="1" id="KW-0472">Membrane</keyword>
<sequence>MTQNFNQPQGSNPPQNDKPPVKKFTPALLFSAFFVAVSFIVMLIPLALFNISQVAAVLGKKAAFVLMLCIAALFVVLGGLFGNSPLLFTGFLVLATIPIFMLAISIREKKRPWFYAAAILFTPVLLLLGVLITIPTYSHLQFEQRITEVKQEVTAKAAAAIKENPAAEKAAQDSSQALLKQVDELAAVPFVREFFGYSAWQRLGYMVFGMGASLFLIVLLISIANVVFVDFGFEQIERLRAIVNYVKRNPAAFPAQLSTALFALPMVRSNRLQTPLFINHHGNQSVEMSSSESEGGWRFVLAFWKPIKPKNMMYWQGYSFQFEGKCPWSLREFSLPFPLACLSIAVLGAMGFWYGNLETILTSMEHNVFAPFIAILSVLSFIAITIIALQGMFTIYKRVPSLFLLIIMAFLLFIGSRLDFVIGPYAVLAVFGTVGLLDYVYDWRGIKA</sequence>
<evidence type="ECO:0000313" key="3">
    <source>
        <dbReference type="Proteomes" id="UP000184731"/>
    </source>
</evidence>
<dbReference type="AlphaFoldDB" id="A0A1L4D264"/>
<keyword evidence="1" id="KW-0812">Transmembrane</keyword>
<feature type="transmembrane region" description="Helical" evidence="1">
    <location>
        <begin position="87"/>
        <end position="106"/>
    </location>
</feature>
<reference evidence="2 3" key="1">
    <citation type="submission" date="2016-10" db="EMBL/GenBank/DDBJ databases">
        <title>Silvanigrella aquatica sp. nov., isolated from a freshwater lake located in the Black Forest, Germany, description of Silvanigrellaceae fam. nov., Silvanigrellales ord. nov., reclassification of the order Bdellovibrionales in the class Oligoflexia, reclassification of the families Bacteriovoracaceae and Halobacteriovoraceae in the new order Bacteriovoracales ord. nov., and reclassification of the family Pseudobacteriovoracaceae in the order Oligoflexiales.</title>
        <authorList>
            <person name="Hahn M.W."/>
            <person name="Schmidt J."/>
            <person name="Koll U."/>
            <person name="Rohde M."/>
            <person name="Verbag S."/>
            <person name="Pitt A."/>
            <person name="Nakai R."/>
            <person name="Naganuma T."/>
            <person name="Lang E."/>
        </authorList>
    </citation>
    <scope>NUCLEOTIDE SEQUENCE [LARGE SCALE GENOMIC DNA]</scope>
    <source>
        <strain evidence="2 3">MWH-Nonnen-W8red</strain>
    </source>
</reference>
<name>A0A1L4D264_9BACT</name>
<keyword evidence="3" id="KW-1185">Reference proteome</keyword>
<feature type="transmembrane region" description="Helical" evidence="1">
    <location>
        <begin position="113"/>
        <end position="134"/>
    </location>
</feature>
<dbReference type="OrthoDB" id="5292435at2"/>
<feature type="transmembrane region" description="Helical" evidence="1">
    <location>
        <begin position="203"/>
        <end position="228"/>
    </location>
</feature>
<dbReference type="STRING" id="1915309.AXG55_10335"/>
<dbReference type="EMBL" id="CP017834">
    <property type="protein sequence ID" value="APJ04281.1"/>
    <property type="molecule type" value="Genomic_DNA"/>
</dbReference>
<feature type="transmembrane region" description="Helical" evidence="1">
    <location>
        <begin position="422"/>
        <end position="441"/>
    </location>
</feature>
<feature type="transmembrane region" description="Helical" evidence="1">
    <location>
        <begin position="368"/>
        <end position="387"/>
    </location>
</feature>